<feature type="domain" description="HMG box" evidence="7">
    <location>
        <begin position="25"/>
        <end position="93"/>
    </location>
</feature>
<dbReference type="GO" id="GO:0005634">
    <property type="term" value="C:nucleus"/>
    <property type="evidence" value="ECO:0007669"/>
    <property type="project" value="UniProtKB-UniRule"/>
</dbReference>
<dbReference type="SUPFAM" id="SSF47095">
    <property type="entry name" value="HMG-box"/>
    <property type="match status" value="1"/>
</dbReference>
<proteinExistence type="inferred from homology"/>
<evidence type="ECO:0000313" key="8">
    <source>
        <dbReference type="EMBL" id="TNY24060.1"/>
    </source>
</evidence>
<evidence type="ECO:0000256" key="5">
    <source>
        <dbReference type="PROSITE-ProRule" id="PRU00267"/>
    </source>
</evidence>
<keyword evidence="1 5" id="KW-0238">DNA-binding</keyword>
<evidence type="ECO:0000259" key="7">
    <source>
        <dbReference type="PROSITE" id="PS50118"/>
    </source>
</evidence>
<dbReference type="GO" id="GO:0003677">
    <property type="term" value="F:DNA binding"/>
    <property type="evidence" value="ECO:0007669"/>
    <property type="project" value="UniProtKB-UniRule"/>
</dbReference>
<dbReference type="Gene3D" id="1.10.30.10">
    <property type="entry name" value="High mobility group box domain"/>
    <property type="match status" value="1"/>
</dbReference>
<dbReference type="InterPro" id="IPR036910">
    <property type="entry name" value="HMG_box_dom_sf"/>
</dbReference>
<dbReference type="OrthoDB" id="1919336at2759"/>
<dbReference type="EMBL" id="SOZI01000005">
    <property type="protein sequence ID" value="TNY24060.1"/>
    <property type="molecule type" value="Genomic_DNA"/>
</dbReference>
<dbReference type="Proteomes" id="UP000311382">
    <property type="component" value="Unassembled WGS sequence"/>
</dbReference>
<protein>
    <submittedName>
        <fullName evidence="8">High mobility group box domain-containing protein</fullName>
    </submittedName>
</protein>
<dbReference type="CDD" id="cd01390">
    <property type="entry name" value="HMG-box_NHP6-like"/>
    <property type="match status" value="1"/>
</dbReference>
<organism evidence="8 9">
    <name type="scientific">Rhodotorula diobovata</name>
    <dbReference type="NCBI Taxonomy" id="5288"/>
    <lineage>
        <taxon>Eukaryota</taxon>
        <taxon>Fungi</taxon>
        <taxon>Dikarya</taxon>
        <taxon>Basidiomycota</taxon>
        <taxon>Pucciniomycotina</taxon>
        <taxon>Microbotryomycetes</taxon>
        <taxon>Sporidiobolales</taxon>
        <taxon>Sporidiobolaceae</taxon>
        <taxon>Rhodotorula</taxon>
    </lineage>
</organism>
<dbReference type="PANTHER" id="PTHR48112">
    <property type="entry name" value="HIGH MOBILITY GROUP PROTEIN DSP1"/>
    <property type="match status" value="1"/>
</dbReference>
<dbReference type="AlphaFoldDB" id="A0A5C5G4Q3"/>
<evidence type="ECO:0000256" key="6">
    <source>
        <dbReference type="SAM" id="MobiDB-lite"/>
    </source>
</evidence>
<name>A0A5C5G4Q3_9BASI</name>
<gene>
    <name evidence="8" type="ORF">DMC30DRAFT_387891</name>
</gene>
<dbReference type="InterPro" id="IPR050342">
    <property type="entry name" value="HMGB"/>
</dbReference>
<evidence type="ECO:0000313" key="9">
    <source>
        <dbReference type="Proteomes" id="UP000311382"/>
    </source>
</evidence>
<dbReference type="STRING" id="5288.A0A5C5G4Q3"/>
<dbReference type="PANTHER" id="PTHR48112:SF22">
    <property type="entry name" value="MITOCHONDRIAL TRANSCRIPTION FACTOR A, ISOFORM B"/>
    <property type="match status" value="1"/>
</dbReference>
<dbReference type="PRINTS" id="PR00886">
    <property type="entry name" value="HIGHMOBLTY12"/>
</dbReference>
<evidence type="ECO:0000256" key="1">
    <source>
        <dbReference type="ARBA" id="ARBA00023125"/>
    </source>
</evidence>
<evidence type="ECO:0000256" key="4">
    <source>
        <dbReference type="ARBA" id="ARBA00064996"/>
    </source>
</evidence>
<accession>A0A5C5G4Q3</accession>
<comment type="subunit">
    <text evidence="4">Weakly associates with the stable SPT16-POB3 heterodimer to form the FACT complex.</text>
</comment>
<sequence length="111" mass="12518">MPKESKTRSGKATAAAKPKKDPNAPKRPLSAYMHFSQDMRSVVKEENPDVTFGEIGKLLGVKWKEATENDKKPYEEKAKADKERYEKEKAAYDVRLLPDSPSSLSRSFTCP</sequence>
<feature type="region of interest" description="Disordered" evidence="6">
    <location>
        <begin position="66"/>
        <end position="85"/>
    </location>
</feature>
<keyword evidence="2 5" id="KW-0539">Nucleus</keyword>
<comment type="similarity">
    <text evidence="3">Belongs to the NHP6 family.</text>
</comment>
<evidence type="ECO:0000256" key="2">
    <source>
        <dbReference type="ARBA" id="ARBA00023242"/>
    </source>
</evidence>
<dbReference type="FunFam" id="1.10.30.10:FF:000016">
    <property type="entry name" value="FACT complex subunit SSRP1"/>
    <property type="match status" value="1"/>
</dbReference>
<evidence type="ECO:0000256" key="3">
    <source>
        <dbReference type="ARBA" id="ARBA00043963"/>
    </source>
</evidence>
<dbReference type="SMART" id="SM00398">
    <property type="entry name" value="HMG"/>
    <property type="match status" value="1"/>
</dbReference>
<feature type="region of interest" description="Disordered" evidence="6">
    <location>
        <begin position="1"/>
        <end position="29"/>
    </location>
</feature>
<dbReference type="PROSITE" id="PS50118">
    <property type="entry name" value="HMG_BOX_2"/>
    <property type="match status" value="1"/>
</dbReference>
<comment type="caution">
    <text evidence="8">The sequence shown here is derived from an EMBL/GenBank/DDBJ whole genome shotgun (WGS) entry which is preliminary data.</text>
</comment>
<keyword evidence="9" id="KW-1185">Reference proteome</keyword>
<feature type="DNA-binding region" description="HMG box" evidence="5">
    <location>
        <begin position="25"/>
        <end position="93"/>
    </location>
</feature>
<reference evidence="8 9" key="1">
    <citation type="submission" date="2019-03" db="EMBL/GenBank/DDBJ databases">
        <title>Rhodosporidium diobovatum UCD-FST 08-225 genome sequencing, assembly, and annotation.</title>
        <authorList>
            <person name="Fakankun I.U."/>
            <person name="Fristensky B."/>
            <person name="Levin D.B."/>
        </authorList>
    </citation>
    <scope>NUCLEOTIDE SEQUENCE [LARGE SCALE GENOMIC DNA]</scope>
    <source>
        <strain evidence="8 9">UCD-FST 08-225</strain>
    </source>
</reference>
<dbReference type="InterPro" id="IPR009071">
    <property type="entry name" value="HMG_box_dom"/>
</dbReference>
<dbReference type="Pfam" id="PF00505">
    <property type="entry name" value="HMG_box"/>
    <property type="match status" value="1"/>
</dbReference>